<dbReference type="HOGENOM" id="CLU_042557_2_0_1"/>
<evidence type="ECO:0000313" key="9">
    <source>
        <dbReference type="Proteomes" id="UP000008063"/>
    </source>
</evidence>
<protein>
    <recommendedName>
        <fullName evidence="10">Cytochrome P450</fullName>
    </recommendedName>
</protein>
<evidence type="ECO:0000256" key="3">
    <source>
        <dbReference type="ARBA" id="ARBA00022723"/>
    </source>
</evidence>
<dbReference type="AlphaFoldDB" id="F8QIX3"/>
<dbReference type="EMBL" id="GL945537">
    <property type="protein sequence ID" value="EGN91743.1"/>
    <property type="molecule type" value="Genomic_DNA"/>
</dbReference>
<evidence type="ECO:0000256" key="6">
    <source>
        <dbReference type="PIRSR" id="PIRSR602401-1"/>
    </source>
</evidence>
<keyword evidence="6 7" id="KW-0349">Heme</keyword>
<evidence type="ECO:0000256" key="7">
    <source>
        <dbReference type="RuleBase" id="RU000461"/>
    </source>
</evidence>
<dbReference type="eggNOG" id="KOG0157">
    <property type="taxonomic scope" value="Eukaryota"/>
</dbReference>
<keyword evidence="4 7" id="KW-0560">Oxidoreductase</keyword>
<keyword evidence="3 6" id="KW-0479">Metal-binding</keyword>
<comment type="cofactor">
    <cofactor evidence="1 6">
        <name>heme</name>
        <dbReference type="ChEBI" id="CHEBI:30413"/>
    </cofactor>
</comment>
<dbReference type="GO" id="GO:0020037">
    <property type="term" value="F:heme binding"/>
    <property type="evidence" value="ECO:0007669"/>
    <property type="project" value="InterPro"/>
</dbReference>
<feature type="binding site" description="axial binding residue" evidence="6">
    <location>
        <position position="385"/>
    </location>
    <ligand>
        <name>heme</name>
        <dbReference type="ChEBI" id="CHEBI:30413"/>
    </ligand>
    <ligandPart>
        <name>Fe</name>
        <dbReference type="ChEBI" id="CHEBI:18248"/>
    </ligandPart>
</feature>
<dbReference type="Pfam" id="PF00067">
    <property type="entry name" value="p450"/>
    <property type="match status" value="1"/>
</dbReference>
<sequence>MTTDYLKAYGPLYKIFSGSMTELVLTHPEDVQSFYQGDAKAHPKMPNVGFGHYMGRILGECVGFKHTDDWRRIRSHTDRHFTASIAIESIPVLMKDVKEWFDGLEGKGFIKPISEKGKKMEVMASDLFWDIPFKMISKVIFGEMLDDNLFKELWSYNGLHERLMMTSFFGKLEQWALSSYLPTAANRDMAAFQRGWGDLLKRVSNEAYEKGIFMPVGEMYKKVLDGEMTFPEFTHTIDETLFTNIDATTVSIMWAVTLVAQHEEVQERLLSEIAQIWEPEGDEEDQLNLYLKRTDTLLHHCYMESGRLRPILFYSMSEQTADSKVIRGHVIPAETSILINGHALNRVSPIWSPDGDVFRPDRFASLSPAVYRYSFWRFGMGPRKCLGMHFADKVVKCCLFESVRRYKISVRGEVDVRRDRFVQMPLATLVFERH</sequence>
<dbReference type="Proteomes" id="UP000008063">
    <property type="component" value="Unassembled WGS sequence"/>
</dbReference>
<dbReference type="InterPro" id="IPR036396">
    <property type="entry name" value="Cyt_P450_sf"/>
</dbReference>
<evidence type="ECO:0000256" key="2">
    <source>
        <dbReference type="ARBA" id="ARBA00005179"/>
    </source>
</evidence>
<evidence type="ECO:0000256" key="5">
    <source>
        <dbReference type="ARBA" id="ARBA00023004"/>
    </source>
</evidence>
<comment type="pathway">
    <text evidence="2">Secondary metabolite biosynthesis.</text>
</comment>
<comment type="similarity">
    <text evidence="7">Belongs to the cytochrome P450 family.</text>
</comment>
<dbReference type="SUPFAM" id="SSF48264">
    <property type="entry name" value="Cytochrome P450"/>
    <property type="match status" value="1"/>
</dbReference>
<dbReference type="PROSITE" id="PS00086">
    <property type="entry name" value="CYTOCHROME_P450"/>
    <property type="match status" value="1"/>
</dbReference>
<dbReference type="InterPro" id="IPR017972">
    <property type="entry name" value="Cyt_P450_CS"/>
</dbReference>
<keyword evidence="5 6" id="KW-0408">Iron</keyword>
<reference evidence="9" key="1">
    <citation type="journal article" date="2011" name="Science">
        <title>The plant cell wall-decomposing machinery underlies the functional diversity of forest fungi.</title>
        <authorList>
            <person name="Eastwood D.C."/>
            <person name="Floudas D."/>
            <person name="Binder M."/>
            <person name="Majcherczyk A."/>
            <person name="Schneider P."/>
            <person name="Aerts A."/>
            <person name="Asiegbu F.O."/>
            <person name="Baker S.E."/>
            <person name="Barry K."/>
            <person name="Bendiksby M."/>
            <person name="Blumentritt M."/>
            <person name="Coutinho P.M."/>
            <person name="Cullen D."/>
            <person name="de Vries R.P."/>
            <person name="Gathman A."/>
            <person name="Goodell B."/>
            <person name="Henrissat B."/>
            <person name="Ihrmark K."/>
            <person name="Kauserud H."/>
            <person name="Kohler A."/>
            <person name="LaButti K."/>
            <person name="Lapidus A."/>
            <person name="Lavin J.L."/>
            <person name="Lee Y.-H."/>
            <person name="Lindquist E."/>
            <person name="Lilly W."/>
            <person name="Lucas S."/>
            <person name="Morin E."/>
            <person name="Murat C."/>
            <person name="Oguiza J.A."/>
            <person name="Park J."/>
            <person name="Pisabarro A.G."/>
            <person name="Riley R."/>
            <person name="Rosling A."/>
            <person name="Salamov A."/>
            <person name="Schmidt O."/>
            <person name="Schmutz J."/>
            <person name="Skrede I."/>
            <person name="Stenlid J."/>
            <person name="Wiebenga A."/>
            <person name="Xie X."/>
            <person name="Kuees U."/>
            <person name="Hibbett D.S."/>
            <person name="Hoffmeister D."/>
            <person name="Hoegberg N."/>
            <person name="Martin F."/>
            <person name="Grigoriev I.V."/>
            <person name="Watkinson S.C."/>
        </authorList>
    </citation>
    <scope>NUCLEOTIDE SEQUENCE [LARGE SCALE GENOMIC DNA]</scope>
    <source>
        <strain evidence="9">strain S7.3</strain>
    </source>
</reference>
<dbReference type="PANTHER" id="PTHR24305">
    <property type="entry name" value="CYTOCHROME P450"/>
    <property type="match status" value="1"/>
</dbReference>
<dbReference type="PRINTS" id="PR00463">
    <property type="entry name" value="EP450I"/>
</dbReference>
<evidence type="ECO:0000313" key="8">
    <source>
        <dbReference type="EMBL" id="EGN91743.1"/>
    </source>
</evidence>
<evidence type="ECO:0000256" key="4">
    <source>
        <dbReference type="ARBA" id="ARBA00023002"/>
    </source>
</evidence>
<organism evidence="9">
    <name type="scientific">Serpula lacrymans var. lacrymans (strain S7.3)</name>
    <name type="common">Dry rot fungus</name>
    <dbReference type="NCBI Taxonomy" id="936435"/>
    <lineage>
        <taxon>Eukaryota</taxon>
        <taxon>Fungi</taxon>
        <taxon>Dikarya</taxon>
        <taxon>Basidiomycota</taxon>
        <taxon>Agaricomycotina</taxon>
        <taxon>Agaricomycetes</taxon>
        <taxon>Agaricomycetidae</taxon>
        <taxon>Boletales</taxon>
        <taxon>Coniophorineae</taxon>
        <taxon>Serpulaceae</taxon>
        <taxon>Serpula</taxon>
    </lineage>
</organism>
<dbReference type="GO" id="GO:0044550">
    <property type="term" value="P:secondary metabolite biosynthetic process"/>
    <property type="evidence" value="ECO:0007669"/>
    <property type="project" value="UniProtKB-ARBA"/>
</dbReference>
<dbReference type="PANTHER" id="PTHR24305:SF235">
    <property type="entry name" value="CYTOCHROME P450 MONOOXYGENASE APDB-RELATED"/>
    <property type="match status" value="1"/>
</dbReference>
<keyword evidence="7" id="KW-0503">Monooxygenase</keyword>
<name>F8QIX3_SERL3</name>
<dbReference type="Gene3D" id="1.10.630.10">
    <property type="entry name" value="Cytochrome P450"/>
    <property type="match status" value="1"/>
</dbReference>
<accession>F8QIX3</accession>
<dbReference type="GO" id="GO:0016705">
    <property type="term" value="F:oxidoreductase activity, acting on paired donors, with incorporation or reduction of molecular oxygen"/>
    <property type="evidence" value="ECO:0007669"/>
    <property type="project" value="InterPro"/>
</dbReference>
<gene>
    <name evidence="8" type="ORF">SERLA73DRAFT_100179</name>
</gene>
<evidence type="ECO:0000256" key="1">
    <source>
        <dbReference type="ARBA" id="ARBA00001971"/>
    </source>
</evidence>
<dbReference type="InterPro" id="IPR002401">
    <property type="entry name" value="Cyt_P450_E_grp-I"/>
</dbReference>
<dbReference type="InterPro" id="IPR050121">
    <property type="entry name" value="Cytochrome_P450_monoxygenase"/>
</dbReference>
<dbReference type="InParanoid" id="F8QIX3"/>
<dbReference type="GO" id="GO:0004497">
    <property type="term" value="F:monooxygenase activity"/>
    <property type="evidence" value="ECO:0007669"/>
    <property type="project" value="UniProtKB-KW"/>
</dbReference>
<evidence type="ECO:0008006" key="10">
    <source>
        <dbReference type="Google" id="ProtNLM"/>
    </source>
</evidence>
<dbReference type="STRING" id="936435.F8QIX3"/>
<proteinExistence type="inferred from homology"/>
<dbReference type="GO" id="GO:0005506">
    <property type="term" value="F:iron ion binding"/>
    <property type="evidence" value="ECO:0007669"/>
    <property type="project" value="InterPro"/>
</dbReference>
<keyword evidence="9" id="KW-1185">Reference proteome</keyword>
<dbReference type="InterPro" id="IPR001128">
    <property type="entry name" value="Cyt_P450"/>
</dbReference>